<keyword evidence="4" id="KW-1185">Reference proteome</keyword>
<protein>
    <submittedName>
        <fullName evidence="3">PorT family protein</fullName>
    </submittedName>
</protein>
<feature type="signal peptide" evidence="1">
    <location>
        <begin position="1"/>
        <end position="20"/>
    </location>
</feature>
<gene>
    <name evidence="3" type="ORF">ESY86_00745</name>
</gene>
<accession>A0A5C6ZRD0</accession>
<evidence type="ECO:0000313" key="4">
    <source>
        <dbReference type="Proteomes" id="UP000321578"/>
    </source>
</evidence>
<dbReference type="EMBL" id="VORO01000001">
    <property type="protein sequence ID" value="TXD91150.1"/>
    <property type="molecule type" value="Genomic_DNA"/>
</dbReference>
<reference evidence="3 4" key="1">
    <citation type="submission" date="2019-08" db="EMBL/GenBank/DDBJ databases">
        <title>Genomes of Subsaximicrobium wynnwilliamsii strains.</title>
        <authorList>
            <person name="Bowman J.P."/>
        </authorList>
    </citation>
    <scope>NUCLEOTIDE SEQUENCE [LARGE SCALE GENOMIC DNA]</scope>
    <source>
        <strain evidence="3 4">2-80-2</strain>
    </source>
</reference>
<dbReference type="OrthoDB" id="947434at2"/>
<comment type="caution">
    <text evidence="3">The sequence shown here is derived from an EMBL/GenBank/DDBJ whole genome shotgun (WGS) entry which is preliminary data.</text>
</comment>
<name>A0A5C6ZRD0_9FLAO</name>
<dbReference type="RefSeq" id="WP_147084612.1">
    <property type="nucleotide sequence ID" value="NZ_VORM01000003.1"/>
</dbReference>
<evidence type="ECO:0000313" key="3">
    <source>
        <dbReference type="EMBL" id="TXD91150.1"/>
    </source>
</evidence>
<feature type="domain" description="Outer membrane protein beta-barrel" evidence="2">
    <location>
        <begin position="20"/>
        <end position="187"/>
    </location>
</feature>
<feature type="chain" id="PRO_5022721819" evidence="1">
    <location>
        <begin position="21"/>
        <end position="211"/>
    </location>
</feature>
<evidence type="ECO:0000256" key="1">
    <source>
        <dbReference type="SAM" id="SignalP"/>
    </source>
</evidence>
<evidence type="ECO:0000259" key="2">
    <source>
        <dbReference type="Pfam" id="PF13568"/>
    </source>
</evidence>
<dbReference type="InterPro" id="IPR025665">
    <property type="entry name" value="Beta-barrel_OMP_2"/>
</dbReference>
<dbReference type="AlphaFoldDB" id="A0A5C6ZRD0"/>
<dbReference type="Proteomes" id="UP000321578">
    <property type="component" value="Unassembled WGS sequence"/>
</dbReference>
<organism evidence="3 4">
    <name type="scientific">Subsaximicrobium wynnwilliamsii</name>
    <dbReference type="NCBI Taxonomy" id="291179"/>
    <lineage>
        <taxon>Bacteria</taxon>
        <taxon>Pseudomonadati</taxon>
        <taxon>Bacteroidota</taxon>
        <taxon>Flavobacteriia</taxon>
        <taxon>Flavobacteriales</taxon>
        <taxon>Flavobacteriaceae</taxon>
        <taxon>Subsaximicrobium</taxon>
    </lineage>
</organism>
<dbReference type="Pfam" id="PF13568">
    <property type="entry name" value="OMP_b-brl_2"/>
    <property type="match status" value="1"/>
</dbReference>
<keyword evidence="1" id="KW-0732">Signal</keyword>
<proteinExistence type="predicted"/>
<sequence length="211" mass="22663">MKRISMFAIIAISIIASSNAQEFKLGARAGVNLSSIGGDDTGGVGGLTAFHAGLVMEIQYSDKFSFQPEILYSGQGYTNEFSKTTTGITRSLNETVTLDYVSVPLLAKYFFAKGFSVEAGPQLAYLISAKREFVETVSGGFNASESGSEDYKDSTKSFDYGAALGFSYQIGSGTIMSARYYLGLANIVDIEASDLKRQNNVIQISVGFMLD</sequence>